<feature type="transmembrane region" description="Helical" evidence="1">
    <location>
        <begin position="31"/>
        <end position="50"/>
    </location>
</feature>
<accession>A0ABW5V312</accession>
<keyword evidence="1" id="KW-1133">Transmembrane helix</keyword>
<keyword evidence="1" id="KW-0812">Transmembrane</keyword>
<dbReference type="RefSeq" id="WP_382390712.1">
    <property type="nucleotide sequence ID" value="NZ_JBHUNA010000003.1"/>
</dbReference>
<name>A0ABW5V312_9BACI</name>
<dbReference type="Proteomes" id="UP001597502">
    <property type="component" value="Unassembled WGS sequence"/>
</dbReference>
<keyword evidence="4" id="KW-1185">Reference proteome</keyword>
<feature type="domain" description="YrhK" evidence="2">
    <location>
        <begin position="25"/>
        <end position="78"/>
    </location>
</feature>
<evidence type="ECO:0000313" key="3">
    <source>
        <dbReference type="EMBL" id="MFD2759846.1"/>
    </source>
</evidence>
<reference evidence="4" key="1">
    <citation type="journal article" date="2019" name="Int. J. Syst. Evol. Microbiol.">
        <title>The Global Catalogue of Microorganisms (GCM) 10K type strain sequencing project: providing services to taxonomists for standard genome sequencing and annotation.</title>
        <authorList>
            <consortium name="The Broad Institute Genomics Platform"/>
            <consortium name="The Broad Institute Genome Sequencing Center for Infectious Disease"/>
            <person name="Wu L."/>
            <person name="Ma J."/>
        </authorList>
    </citation>
    <scope>NUCLEOTIDE SEQUENCE [LARGE SCALE GENOMIC DNA]</scope>
    <source>
        <strain evidence="4">TISTR 1535</strain>
    </source>
</reference>
<evidence type="ECO:0000256" key="1">
    <source>
        <dbReference type="SAM" id="Phobius"/>
    </source>
</evidence>
<evidence type="ECO:0000259" key="2">
    <source>
        <dbReference type="Pfam" id="PF14145"/>
    </source>
</evidence>
<organism evidence="3 4">
    <name type="scientific">Lentibacillus juripiscarius</name>
    <dbReference type="NCBI Taxonomy" id="257446"/>
    <lineage>
        <taxon>Bacteria</taxon>
        <taxon>Bacillati</taxon>
        <taxon>Bacillota</taxon>
        <taxon>Bacilli</taxon>
        <taxon>Bacillales</taxon>
        <taxon>Bacillaceae</taxon>
        <taxon>Lentibacillus</taxon>
    </lineage>
</organism>
<dbReference type="EMBL" id="JBHUNA010000003">
    <property type="protein sequence ID" value="MFD2759846.1"/>
    <property type="molecule type" value="Genomic_DNA"/>
</dbReference>
<protein>
    <submittedName>
        <fullName evidence="3">YrhK family protein</fullName>
    </submittedName>
</protein>
<dbReference type="Pfam" id="PF14145">
    <property type="entry name" value="YrhK"/>
    <property type="match status" value="1"/>
</dbReference>
<comment type="caution">
    <text evidence="3">The sequence shown here is derived from an EMBL/GenBank/DDBJ whole genome shotgun (WGS) entry which is preliminary data.</text>
</comment>
<dbReference type="InterPro" id="IPR025424">
    <property type="entry name" value="YrhK_domain"/>
</dbReference>
<keyword evidence="1" id="KW-0472">Membrane</keyword>
<gene>
    <name evidence="3" type="ORF">ACFSUO_02430</name>
</gene>
<proteinExistence type="predicted"/>
<evidence type="ECO:0000313" key="4">
    <source>
        <dbReference type="Proteomes" id="UP001597502"/>
    </source>
</evidence>
<feature type="transmembrane region" description="Helical" evidence="1">
    <location>
        <begin position="56"/>
        <end position="81"/>
    </location>
</feature>
<sequence length="93" mass="10707">MASIDDEKNYLDIQIGTYEVSFNKKYRFLTLLNDIVLGIFFLVGSAFFLWEPLKTAGIILFIIGSAQLLARPIIKIIHAFYFSRIRKSGREES</sequence>